<feature type="compositionally biased region" description="Basic residues" evidence="1">
    <location>
        <begin position="347"/>
        <end position="356"/>
    </location>
</feature>
<accession>A0AAU7B108</accession>
<protein>
    <recommendedName>
        <fullName evidence="3">Lipoprotein LpqB beta-propeller domain-containing protein</fullName>
    </recommendedName>
</protein>
<feature type="region of interest" description="Disordered" evidence="1">
    <location>
        <begin position="321"/>
        <end position="356"/>
    </location>
</feature>
<proteinExistence type="predicted"/>
<dbReference type="EMBL" id="CP114014">
    <property type="protein sequence ID" value="XAY07546.1"/>
    <property type="molecule type" value="Genomic_DNA"/>
</dbReference>
<dbReference type="AlphaFoldDB" id="A0AAU7B108"/>
<evidence type="ECO:0000256" key="1">
    <source>
        <dbReference type="SAM" id="MobiDB-lite"/>
    </source>
</evidence>
<sequence>MGKPTVGAAVGVVPDRRGGEGGTLVGIRTRPSAPVRTAALLAVAAVVAGCGDGSGTPAAPPTTSVRPAGTGTAAPSAPAARPPALCRPGRPVTLGRLRDPALDELSGLARSRRNPSVLFANEDSGAAPVLTVARTDGTVLGTVSVTGAEAVDWEDIASGRGPDDRAVLFVADIGDNAAARSSVQVYRLAEPGPAGGATGLATRLDLRYPDGPHDAEALLADPLRRELVIVTKALGGGRAYTVPASVAGGDATAGTTTLRRGPAIDLGWVTAGDVSGDGRVVALRTYTSLAVWQRQGREPLATTLARSPTCRADVDLAGEGQGESLALDRSGRTALTAPEGAAPLLRRYGRPGTRGR</sequence>
<evidence type="ECO:0008006" key="3">
    <source>
        <dbReference type="Google" id="ProtNLM"/>
    </source>
</evidence>
<dbReference type="KEGG" id="parq:DSM112329_04431"/>
<name>A0AAU7B108_9ACTN</name>
<feature type="region of interest" description="Disordered" evidence="1">
    <location>
        <begin position="54"/>
        <end position="92"/>
    </location>
</feature>
<organism evidence="2">
    <name type="scientific">Paraconexibacter sp. AEG42_29</name>
    <dbReference type="NCBI Taxonomy" id="2997339"/>
    <lineage>
        <taxon>Bacteria</taxon>
        <taxon>Bacillati</taxon>
        <taxon>Actinomycetota</taxon>
        <taxon>Thermoleophilia</taxon>
        <taxon>Solirubrobacterales</taxon>
        <taxon>Paraconexibacteraceae</taxon>
        <taxon>Paraconexibacter</taxon>
    </lineage>
</organism>
<feature type="compositionally biased region" description="Low complexity" evidence="1">
    <location>
        <begin position="66"/>
        <end position="91"/>
    </location>
</feature>
<gene>
    <name evidence="2" type="ORF">DSM112329_04431</name>
</gene>
<evidence type="ECO:0000313" key="2">
    <source>
        <dbReference type="EMBL" id="XAY07546.1"/>
    </source>
</evidence>
<reference evidence="2" key="1">
    <citation type="submission" date="2022-12" db="EMBL/GenBank/DDBJ databases">
        <title>Paraconexibacter alkalitolerans sp. nov. and Baekduia alba sp. nov., isolated from soil and emended description of the genera Paraconexibacter (Chun et al., 2020) and Baekduia (An et al., 2020).</title>
        <authorList>
            <person name="Vieira S."/>
            <person name="Huber K.J."/>
            <person name="Geppert A."/>
            <person name="Wolf J."/>
            <person name="Neumann-Schaal M."/>
            <person name="Muesken M."/>
            <person name="Overmann J."/>
        </authorList>
    </citation>
    <scope>NUCLEOTIDE SEQUENCE</scope>
    <source>
        <strain evidence="2">AEG42_29</strain>
    </source>
</reference>